<gene>
    <name evidence="5" type="ORF">RJ45_22990</name>
</gene>
<accession>A0A0B9G7I8</accession>
<dbReference type="InterPro" id="IPR010982">
    <property type="entry name" value="Lambda_DNA-bd_dom_sf"/>
</dbReference>
<evidence type="ECO:0000256" key="3">
    <source>
        <dbReference type="ARBA" id="ARBA00023163"/>
    </source>
</evidence>
<dbReference type="PANTHER" id="PTHR46797:SF23">
    <property type="entry name" value="HTH-TYPE TRANSCRIPTIONAL REGULATOR SUTR"/>
    <property type="match status" value="1"/>
</dbReference>
<dbReference type="RefSeq" id="WP_039468148.1">
    <property type="nucleotide sequence ID" value="NZ_JWLZ01000205.1"/>
</dbReference>
<dbReference type="SUPFAM" id="SSF47413">
    <property type="entry name" value="lambda repressor-like DNA-binding domains"/>
    <property type="match status" value="1"/>
</dbReference>
<dbReference type="SMART" id="SM00530">
    <property type="entry name" value="HTH_XRE"/>
    <property type="match status" value="1"/>
</dbReference>
<evidence type="ECO:0000259" key="4">
    <source>
        <dbReference type="PROSITE" id="PS50943"/>
    </source>
</evidence>
<keyword evidence="1" id="KW-0805">Transcription regulation</keyword>
<dbReference type="Gene3D" id="1.10.260.40">
    <property type="entry name" value="lambda repressor-like DNA-binding domains"/>
    <property type="match status" value="1"/>
</dbReference>
<evidence type="ECO:0000256" key="2">
    <source>
        <dbReference type="ARBA" id="ARBA00023125"/>
    </source>
</evidence>
<dbReference type="Proteomes" id="UP000031278">
    <property type="component" value="Unassembled WGS sequence"/>
</dbReference>
<dbReference type="AlphaFoldDB" id="A0A0B9G7I8"/>
<dbReference type="Pfam" id="PF01381">
    <property type="entry name" value="HTH_3"/>
    <property type="match status" value="1"/>
</dbReference>
<dbReference type="CDD" id="cd00093">
    <property type="entry name" value="HTH_XRE"/>
    <property type="match status" value="1"/>
</dbReference>
<dbReference type="GO" id="GO:0003677">
    <property type="term" value="F:DNA binding"/>
    <property type="evidence" value="ECO:0007669"/>
    <property type="project" value="UniProtKB-KW"/>
</dbReference>
<protein>
    <recommendedName>
        <fullName evidence="4">HTH cro/C1-type domain-containing protein</fullName>
    </recommendedName>
</protein>
<comment type="caution">
    <text evidence="5">The sequence shown here is derived from an EMBL/GenBank/DDBJ whole genome shotgun (WGS) entry which is preliminary data.</text>
</comment>
<dbReference type="GO" id="GO:0003700">
    <property type="term" value="F:DNA-binding transcription factor activity"/>
    <property type="evidence" value="ECO:0007669"/>
    <property type="project" value="TreeGrafter"/>
</dbReference>
<keyword evidence="2" id="KW-0238">DNA-binding</keyword>
<dbReference type="PANTHER" id="PTHR46797">
    <property type="entry name" value="HTH-TYPE TRANSCRIPTIONAL REGULATOR"/>
    <property type="match status" value="1"/>
</dbReference>
<proteinExistence type="predicted"/>
<name>A0A0B9G7I8_9GAMM</name>
<dbReference type="PROSITE" id="PS50943">
    <property type="entry name" value="HTH_CROC1"/>
    <property type="match status" value="1"/>
</dbReference>
<dbReference type="GO" id="GO:0005829">
    <property type="term" value="C:cytosol"/>
    <property type="evidence" value="ECO:0007669"/>
    <property type="project" value="TreeGrafter"/>
</dbReference>
<organism evidence="5 6">
    <name type="scientific">Photobacterium gaetbulicola</name>
    <dbReference type="NCBI Taxonomy" id="1295392"/>
    <lineage>
        <taxon>Bacteria</taxon>
        <taxon>Pseudomonadati</taxon>
        <taxon>Pseudomonadota</taxon>
        <taxon>Gammaproteobacteria</taxon>
        <taxon>Vibrionales</taxon>
        <taxon>Vibrionaceae</taxon>
        <taxon>Photobacterium</taxon>
    </lineage>
</organism>
<evidence type="ECO:0000313" key="5">
    <source>
        <dbReference type="EMBL" id="KHT60910.1"/>
    </source>
</evidence>
<reference evidence="5 6" key="1">
    <citation type="submission" date="2014-12" db="EMBL/GenBank/DDBJ databases">
        <title>Genome sequencing of Photobacterium gaetbulicola AD005a.</title>
        <authorList>
            <person name="Adrian T.G.S."/>
            <person name="Chan K.G."/>
        </authorList>
    </citation>
    <scope>NUCLEOTIDE SEQUENCE [LARGE SCALE GENOMIC DNA]</scope>
    <source>
        <strain evidence="5 6">AD005a</strain>
    </source>
</reference>
<feature type="domain" description="HTH cro/C1-type" evidence="4">
    <location>
        <begin position="11"/>
        <end position="65"/>
    </location>
</feature>
<dbReference type="EMBL" id="JWLZ01000205">
    <property type="protein sequence ID" value="KHT60910.1"/>
    <property type="molecule type" value="Genomic_DNA"/>
</dbReference>
<evidence type="ECO:0000313" key="6">
    <source>
        <dbReference type="Proteomes" id="UP000031278"/>
    </source>
</evidence>
<dbReference type="InterPro" id="IPR001387">
    <property type="entry name" value="Cro/C1-type_HTH"/>
</dbReference>
<evidence type="ECO:0000256" key="1">
    <source>
        <dbReference type="ARBA" id="ARBA00023015"/>
    </source>
</evidence>
<dbReference type="InterPro" id="IPR050807">
    <property type="entry name" value="TransReg_Diox_bact_type"/>
</dbReference>
<sequence>MALRENTALLLREMRMGKGVSQEKLAKASGIDRTFISGVERNRRNITLDTLDRLLVALGVDSHHFLCLLADKEKAKGSR</sequence>
<keyword evidence="3" id="KW-0804">Transcription</keyword>